<keyword evidence="3" id="KW-1185">Reference proteome</keyword>
<protein>
    <submittedName>
        <fullName evidence="2">Uncharacterized protein</fullName>
    </submittedName>
</protein>
<reference evidence="2 3" key="1">
    <citation type="journal article" date="2013" name="Fungal Biol.">
        <title>Analysis of microsatellite markers in the genome of the plant pathogen Ceratocystis fimbriata.</title>
        <authorList>
            <person name="Simpson M.C."/>
            <person name="Wilken P.M."/>
            <person name="Coetzee M.P."/>
            <person name="Wingfield M.J."/>
            <person name="Wingfield B.D."/>
        </authorList>
    </citation>
    <scope>NUCLEOTIDE SEQUENCE [LARGE SCALE GENOMIC DNA]</scope>
    <source>
        <strain evidence="2 3">CBS 114723</strain>
    </source>
</reference>
<evidence type="ECO:0000256" key="1">
    <source>
        <dbReference type="SAM" id="MobiDB-lite"/>
    </source>
</evidence>
<name>A0A2C5XDN4_9PEZI</name>
<dbReference type="EMBL" id="APWK03000014">
    <property type="protein sequence ID" value="PHH55255.1"/>
    <property type="molecule type" value="Genomic_DNA"/>
</dbReference>
<comment type="caution">
    <text evidence="2">The sequence shown here is derived from an EMBL/GenBank/DDBJ whole genome shotgun (WGS) entry which is preliminary data.</text>
</comment>
<evidence type="ECO:0000313" key="2">
    <source>
        <dbReference type="EMBL" id="PHH55255.1"/>
    </source>
</evidence>
<accession>A0A2C5XDN4</accession>
<evidence type="ECO:0000313" key="3">
    <source>
        <dbReference type="Proteomes" id="UP000222788"/>
    </source>
</evidence>
<reference evidence="2 3" key="2">
    <citation type="journal article" date="2013" name="IMA Fungus">
        <title>IMA Genome-F 1: Ceratocystis fimbriata: Draft nuclear genome sequence for the plant pathogen, Ceratocystis fimbriata.</title>
        <authorList>
            <person name="Wilken P.M."/>
            <person name="Steenkamp E.T."/>
            <person name="Wingfield M.J."/>
            <person name="de Beer Z.W."/>
            <person name="Wingfield B.D."/>
        </authorList>
    </citation>
    <scope>NUCLEOTIDE SEQUENCE [LARGE SCALE GENOMIC DNA]</scope>
    <source>
        <strain evidence="2 3">CBS 114723</strain>
    </source>
</reference>
<gene>
    <name evidence="2" type="ORF">CFIMG_000118RAa</name>
</gene>
<dbReference type="Proteomes" id="UP000222788">
    <property type="component" value="Unassembled WGS sequence"/>
</dbReference>
<organism evidence="2 3">
    <name type="scientific">Ceratocystis fimbriata CBS 114723</name>
    <dbReference type="NCBI Taxonomy" id="1035309"/>
    <lineage>
        <taxon>Eukaryota</taxon>
        <taxon>Fungi</taxon>
        <taxon>Dikarya</taxon>
        <taxon>Ascomycota</taxon>
        <taxon>Pezizomycotina</taxon>
        <taxon>Sordariomycetes</taxon>
        <taxon>Hypocreomycetidae</taxon>
        <taxon>Microascales</taxon>
        <taxon>Ceratocystidaceae</taxon>
        <taxon>Ceratocystis</taxon>
    </lineage>
</organism>
<feature type="region of interest" description="Disordered" evidence="1">
    <location>
        <begin position="1"/>
        <end position="25"/>
    </location>
</feature>
<sequence length="65" mass="6749">MPVLDSGQKHSTPTTPSMCPDKPKGGLGSVVRACILAAVGGGRKIQQFDSAYHLIDPKGGQGRTE</sequence>
<dbReference type="AlphaFoldDB" id="A0A2C5XDN4"/>
<proteinExistence type="predicted"/>